<evidence type="ECO:0000256" key="5">
    <source>
        <dbReference type="SAM" id="SignalP"/>
    </source>
</evidence>
<evidence type="ECO:0000259" key="7">
    <source>
        <dbReference type="Pfam" id="PF18564"/>
    </source>
</evidence>
<dbReference type="InterPro" id="IPR017853">
    <property type="entry name" value="GH"/>
</dbReference>
<gene>
    <name evidence="8" type="ORF">NVS88_12335</name>
</gene>
<dbReference type="AlphaFoldDB" id="A0A9X4REK3"/>
<comment type="caution">
    <text evidence="8">The sequence shown here is derived from an EMBL/GenBank/DDBJ whole genome shotgun (WGS) entry which is preliminary data.</text>
</comment>
<keyword evidence="9" id="KW-1185">Reference proteome</keyword>
<evidence type="ECO:0000256" key="4">
    <source>
        <dbReference type="RuleBase" id="RU361153"/>
    </source>
</evidence>
<dbReference type="Proteomes" id="UP001152755">
    <property type="component" value="Unassembled WGS sequence"/>
</dbReference>
<keyword evidence="2 4" id="KW-0378">Hydrolase</keyword>
<feature type="domain" description="Glycoside hydrolase family 5" evidence="6">
    <location>
        <begin position="90"/>
        <end position="381"/>
    </location>
</feature>
<evidence type="ECO:0000256" key="1">
    <source>
        <dbReference type="ARBA" id="ARBA00005641"/>
    </source>
</evidence>
<protein>
    <submittedName>
        <fullName evidence="8">Cellulase family glycosylhydrolase</fullName>
    </submittedName>
</protein>
<evidence type="ECO:0000259" key="6">
    <source>
        <dbReference type="Pfam" id="PF00150"/>
    </source>
</evidence>
<dbReference type="GO" id="GO:0004553">
    <property type="term" value="F:hydrolase activity, hydrolyzing O-glycosyl compounds"/>
    <property type="evidence" value="ECO:0007669"/>
    <property type="project" value="InterPro"/>
</dbReference>
<feature type="chain" id="PRO_5040879413" evidence="5">
    <location>
        <begin position="34"/>
        <end position="511"/>
    </location>
</feature>
<feature type="domain" description="Glycoside hydrolase family 5 C-terminal" evidence="7">
    <location>
        <begin position="420"/>
        <end position="502"/>
    </location>
</feature>
<evidence type="ECO:0000313" key="8">
    <source>
        <dbReference type="EMBL" id="MDG3015337.1"/>
    </source>
</evidence>
<dbReference type="Pfam" id="PF00150">
    <property type="entry name" value="Cellulase"/>
    <property type="match status" value="1"/>
</dbReference>
<dbReference type="InterPro" id="IPR001547">
    <property type="entry name" value="Glyco_hydro_5"/>
</dbReference>
<dbReference type="PANTHER" id="PTHR31308:SF3">
    <property type="entry name" value="ENDOGLYCOCERAMIDASE"/>
    <property type="match status" value="1"/>
</dbReference>
<dbReference type="GO" id="GO:0000272">
    <property type="term" value="P:polysaccharide catabolic process"/>
    <property type="evidence" value="ECO:0007669"/>
    <property type="project" value="InterPro"/>
</dbReference>
<proteinExistence type="inferred from homology"/>
<dbReference type="RefSeq" id="WP_332520030.1">
    <property type="nucleotide sequence ID" value="NZ_JANRHA010000007.1"/>
</dbReference>
<dbReference type="Pfam" id="PF18564">
    <property type="entry name" value="Glyco_hydro_5_C"/>
    <property type="match status" value="1"/>
</dbReference>
<evidence type="ECO:0000256" key="2">
    <source>
        <dbReference type="ARBA" id="ARBA00022801"/>
    </source>
</evidence>
<comment type="similarity">
    <text evidence="1 4">Belongs to the glycosyl hydrolase 5 (cellulase A) family.</text>
</comment>
<keyword evidence="5" id="KW-0732">Signal</keyword>
<dbReference type="InterPro" id="IPR013780">
    <property type="entry name" value="Glyco_hydro_b"/>
</dbReference>
<dbReference type="PANTHER" id="PTHR31308">
    <property type="match status" value="1"/>
</dbReference>
<keyword evidence="3 4" id="KW-0326">Glycosidase</keyword>
<reference evidence="8" key="1">
    <citation type="submission" date="2022-08" db="EMBL/GenBank/DDBJ databases">
        <title>Genome analysis of Corynebacteriales strain.</title>
        <authorList>
            <person name="Lee S.D."/>
        </authorList>
    </citation>
    <scope>NUCLEOTIDE SEQUENCE</scope>
    <source>
        <strain evidence="8">D3-21</strain>
    </source>
</reference>
<dbReference type="Gene3D" id="2.60.40.1180">
    <property type="entry name" value="Golgi alpha-mannosidase II"/>
    <property type="match status" value="1"/>
</dbReference>
<dbReference type="GO" id="GO:0016042">
    <property type="term" value="P:lipid catabolic process"/>
    <property type="evidence" value="ECO:0007669"/>
    <property type="project" value="UniProtKB-ARBA"/>
</dbReference>
<name>A0A9X4REK3_9ACTN</name>
<dbReference type="PROSITE" id="PS51257">
    <property type="entry name" value="PROKAR_LIPOPROTEIN"/>
    <property type="match status" value="1"/>
</dbReference>
<dbReference type="InterPro" id="IPR052066">
    <property type="entry name" value="Glycosphingolipid_Hydrolases"/>
</dbReference>
<dbReference type="SUPFAM" id="SSF51445">
    <property type="entry name" value="(Trans)glycosidases"/>
    <property type="match status" value="1"/>
</dbReference>
<sequence length="511" mass="53857">MSSRRTPTVSARMLTVLTAAAALVLGCWSPAIAGAAPGSSPDTPAGIADTGRWLTDAEGRVLITSGVNMVAKRPPYAPDALGFGDDDAGFLADNGFDSVRLGVIWKAIEPQPGIYDDAYLARIKGTVETLARHGISSLIDMHQDLANERFQGEGMPDWAVLDDKIPAVPKLGFTFNQFTMPALLTTYDNFLDNRPGPGGVGVQDRFAAAWAHTAGFFRGTPGVMGYDLFNEPWPGSSYPACLLGVCRSANERLTDLHHRVARAIRTQDPNTTLFYEPFSLSNTGLPPNPGTAGDPNEALSFHDYCTLAALGSGSAGSAGSPGTVCNPFDSAVFANAEAHSRATGSGLLLTEFGATDDESVLASIVDRAAQNRVGWQYWAYCGCDDPTTQDLAGQALVLDPAKPPTGDNVRWSKVRTLAVPHPRLIAGTPESYGFDRASSTLRVRYSTARADGRGSFGAGSMTTVAMPQIEYPTGYTVNVIGAEVVSAPNSPVLQVRSAAGAQRVTLVATPA</sequence>
<dbReference type="InterPro" id="IPR041036">
    <property type="entry name" value="GH5_C"/>
</dbReference>
<dbReference type="GO" id="GO:1901136">
    <property type="term" value="P:carbohydrate derivative catabolic process"/>
    <property type="evidence" value="ECO:0007669"/>
    <property type="project" value="UniProtKB-ARBA"/>
</dbReference>
<dbReference type="EMBL" id="JANRHA010000007">
    <property type="protein sequence ID" value="MDG3015337.1"/>
    <property type="molecule type" value="Genomic_DNA"/>
</dbReference>
<feature type="signal peptide" evidence="5">
    <location>
        <begin position="1"/>
        <end position="33"/>
    </location>
</feature>
<accession>A0A9X4REK3</accession>
<dbReference type="Gene3D" id="3.20.20.80">
    <property type="entry name" value="Glycosidases"/>
    <property type="match status" value="1"/>
</dbReference>
<evidence type="ECO:0000313" key="9">
    <source>
        <dbReference type="Proteomes" id="UP001152755"/>
    </source>
</evidence>
<evidence type="ECO:0000256" key="3">
    <source>
        <dbReference type="ARBA" id="ARBA00023295"/>
    </source>
</evidence>
<organism evidence="8 9">
    <name type="scientific">Speluncibacter jeojiensis</name>
    <dbReference type="NCBI Taxonomy" id="2710754"/>
    <lineage>
        <taxon>Bacteria</taxon>
        <taxon>Bacillati</taxon>
        <taxon>Actinomycetota</taxon>
        <taxon>Actinomycetes</taxon>
        <taxon>Mycobacteriales</taxon>
        <taxon>Speluncibacteraceae</taxon>
        <taxon>Speluncibacter</taxon>
    </lineage>
</organism>